<dbReference type="NCBIfam" id="TIGR01216">
    <property type="entry name" value="ATP_synt_epsi"/>
    <property type="match status" value="1"/>
</dbReference>
<sequence>MSNLYLKIITPKKVVLEKEIISITVPSSEGDMTILPRHIHLFSLLKEGIVTYRTQKSEELLAIGGGYVETDGEMVQLLVSRAYGQDEIDHTATLKAIETAKSDMKQIKDKKQQQEISTLLRRSLVDLKLIKRKAPKSFNSE</sequence>
<gene>
    <name evidence="8 11" type="primary">atpC</name>
    <name evidence="11" type="ORF">COY90_00820</name>
</gene>
<organism evidence="11 12">
    <name type="scientific">Candidatus Roizmanbacteria bacterium CG_4_10_14_0_8_um_filter_39_9</name>
    <dbReference type="NCBI Taxonomy" id="1974829"/>
    <lineage>
        <taxon>Bacteria</taxon>
        <taxon>Candidatus Roizmaniibacteriota</taxon>
    </lineage>
</organism>
<comment type="subunit">
    <text evidence="8 9">F-type ATPases have 2 components, CF(1) - the catalytic core - and CF(0) - the membrane proton channel. CF(1) has five subunits: alpha(3), beta(3), gamma(1), delta(1), epsilon(1). CF(0) has three main subunits: a, b and c.</text>
</comment>
<comment type="caution">
    <text evidence="11">The sequence shown here is derived from an EMBL/GenBank/DDBJ whole genome shotgun (WGS) entry which is preliminary data.</text>
</comment>
<dbReference type="PANTHER" id="PTHR13822">
    <property type="entry name" value="ATP SYNTHASE DELTA/EPSILON CHAIN"/>
    <property type="match status" value="1"/>
</dbReference>
<comment type="subcellular location">
    <subcellularLocation>
        <location evidence="8">Cell membrane</location>
        <topology evidence="8">Peripheral membrane protein</topology>
    </subcellularLocation>
    <subcellularLocation>
        <location evidence="1">Endomembrane system</location>
        <topology evidence="1">Peripheral membrane protein</topology>
    </subcellularLocation>
</comment>
<evidence type="ECO:0000256" key="6">
    <source>
        <dbReference type="ARBA" id="ARBA00023196"/>
    </source>
</evidence>
<dbReference type="Gene3D" id="2.60.15.10">
    <property type="entry name" value="F0F1 ATP synthase delta/epsilon subunit, N-terminal"/>
    <property type="match status" value="1"/>
</dbReference>
<evidence type="ECO:0000259" key="10">
    <source>
        <dbReference type="Pfam" id="PF02823"/>
    </source>
</evidence>
<accession>A0A2M7QER9</accession>
<dbReference type="CDD" id="cd12152">
    <property type="entry name" value="F1-ATPase_delta"/>
    <property type="match status" value="1"/>
</dbReference>
<keyword evidence="7 8" id="KW-0066">ATP synthesis</keyword>
<evidence type="ECO:0000256" key="9">
    <source>
        <dbReference type="RuleBase" id="RU003656"/>
    </source>
</evidence>
<evidence type="ECO:0000256" key="4">
    <source>
        <dbReference type="ARBA" id="ARBA00023065"/>
    </source>
</evidence>
<evidence type="ECO:0000313" key="12">
    <source>
        <dbReference type="Proteomes" id="UP000230108"/>
    </source>
</evidence>
<proteinExistence type="inferred from homology"/>
<keyword evidence="5 8" id="KW-0472">Membrane</keyword>
<dbReference type="Pfam" id="PF02823">
    <property type="entry name" value="ATP-synt_DE_N"/>
    <property type="match status" value="1"/>
</dbReference>
<dbReference type="GO" id="GO:0012505">
    <property type="term" value="C:endomembrane system"/>
    <property type="evidence" value="ECO:0007669"/>
    <property type="project" value="UniProtKB-SubCell"/>
</dbReference>
<dbReference type="SUPFAM" id="SSF51344">
    <property type="entry name" value="Epsilon subunit of F1F0-ATP synthase N-terminal domain"/>
    <property type="match status" value="1"/>
</dbReference>
<dbReference type="InterPro" id="IPR001469">
    <property type="entry name" value="ATP_synth_F1_dsu/esu"/>
</dbReference>
<comment type="function">
    <text evidence="8">Produces ATP from ADP in the presence of a proton gradient across the membrane.</text>
</comment>
<evidence type="ECO:0000256" key="5">
    <source>
        <dbReference type="ARBA" id="ARBA00023136"/>
    </source>
</evidence>
<dbReference type="GO" id="GO:0005524">
    <property type="term" value="F:ATP binding"/>
    <property type="evidence" value="ECO:0007669"/>
    <property type="project" value="UniProtKB-UniRule"/>
</dbReference>
<dbReference type="AlphaFoldDB" id="A0A2M7QER9"/>
<keyword evidence="8" id="KW-1003">Cell membrane</keyword>
<keyword evidence="6 8" id="KW-0139">CF(1)</keyword>
<evidence type="ECO:0000256" key="8">
    <source>
        <dbReference type="HAMAP-Rule" id="MF_00530"/>
    </source>
</evidence>
<dbReference type="Proteomes" id="UP000230108">
    <property type="component" value="Unassembled WGS sequence"/>
</dbReference>
<reference evidence="12" key="1">
    <citation type="submission" date="2017-09" db="EMBL/GenBank/DDBJ databases">
        <title>Depth-based differentiation of microbial function through sediment-hosted aquifers and enrichment of novel symbionts in the deep terrestrial subsurface.</title>
        <authorList>
            <person name="Probst A.J."/>
            <person name="Ladd B."/>
            <person name="Jarett J.K."/>
            <person name="Geller-Mcgrath D.E."/>
            <person name="Sieber C.M.K."/>
            <person name="Emerson J.B."/>
            <person name="Anantharaman K."/>
            <person name="Thomas B.C."/>
            <person name="Malmstrom R."/>
            <person name="Stieglmeier M."/>
            <person name="Klingl A."/>
            <person name="Woyke T."/>
            <person name="Ryan C.M."/>
            <person name="Banfield J.F."/>
        </authorList>
    </citation>
    <scope>NUCLEOTIDE SEQUENCE [LARGE SCALE GENOMIC DNA]</scope>
</reference>
<comment type="similarity">
    <text evidence="2 8 9">Belongs to the ATPase epsilon chain family.</text>
</comment>
<evidence type="ECO:0000313" key="11">
    <source>
        <dbReference type="EMBL" id="PIY69407.1"/>
    </source>
</evidence>
<dbReference type="InterPro" id="IPR036771">
    <property type="entry name" value="ATPsynth_dsu/esu_N"/>
</dbReference>
<dbReference type="PANTHER" id="PTHR13822:SF10">
    <property type="entry name" value="ATP SYNTHASE EPSILON CHAIN, CHLOROPLASTIC"/>
    <property type="match status" value="1"/>
</dbReference>
<dbReference type="HAMAP" id="MF_00530">
    <property type="entry name" value="ATP_synth_epsil_bac"/>
    <property type="match status" value="1"/>
</dbReference>
<dbReference type="InterPro" id="IPR020546">
    <property type="entry name" value="ATP_synth_F1_dsu/esu_N"/>
</dbReference>
<dbReference type="GO" id="GO:0046933">
    <property type="term" value="F:proton-transporting ATP synthase activity, rotational mechanism"/>
    <property type="evidence" value="ECO:0007669"/>
    <property type="project" value="UniProtKB-UniRule"/>
</dbReference>
<feature type="domain" description="ATP synthase F1 complex delta/epsilon subunit N-terminal" evidence="10">
    <location>
        <begin position="5"/>
        <end position="82"/>
    </location>
</feature>
<evidence type="ECO:0000256" key="3">
    <source>
        <dbReference type="ARBA" id="ARBA00022448"/>
    </source>
</evidence>
<evidence type="ECO:0000256" key="2">
    <source>
        <dbReference type="ARBA" id="ARBA00005712"/>
    </source>
</evidence>
<evidence type="ECO:0000256" key="7">
    <source>
        <dbReference type="ARBA" id="ARBA00023310"/>
    </source>
</evidence>
<keyword evidence="3 8" id="KW-0813">Transport</keyword>
<dbReference type="GO" id="GO:0045259">
    <property type="term" value="C:proton-transporting ATP synthase complex"/>
    <property type="evidence" value="ECO:0007669"/>
    <property type="project" value="UniProtKB-KW"/>
</dbReference>
<evidence type="ECO:0000256" key="1">
    <source>
        <dbReference type="ARBA" id="ARBA00004184"/>
    </source>
</evidence>
<protein>
    <recommendedName>
        <fullName evidence="8">ATP synthase epsilon chain</fullName>
    </recommendedName>
    <alternativeName>
        <fullName evidence="8">ATP synthase F1 sector epsilon subunit</fullName>
    </alternativeName>
    <alternativeName>
        <fullName evidence="8">F-ATPase epsilon subunit</fullName>
    </alternativeName>
</protein>
<dbReference type="GO" id="GO:0005886">
    <property type="term" value="C:plasma membrane"/>
    <property type="evidence" value="ECO:0007669"/>
    <property type="project" value="UniProtKB-SubCell"/>
</dbReference>
<keyword evidence="4 8" id="KW-0406">Ion transport</keyword>
<name>A0A2M7QER9_9BACT</name>
<keyword evidence="8" id="KW-0375">Hydrogen ion transport</keyword>
<dbReference type="EMBL" id="PFLF01000023">
    <property type="protein sequence ID" value="PIY69407.1"/>
    <property type="molecule type" value="Genomic_DNA"/>
</dbReference>